<dbReference type="PROSITE" id="PS00166">
    <property type="entry name" value="ENOYL_COA_HYDRATASE"/>
    <property type="match status" value="1"/>
</dbReference>
<name>A0A8U0A4L9_9EURY</name>
<dbReference type="GeneID" id="71926395"/>
<dbReference type="AlphaFoldDB" id="A0A8U0A4L9"/>
<keyword evidence="3" id="KW-0456">Lyase</keyword>
<dbReference type="KEGG" id="haad:MW046_00070"/>
<gene>
    <name evidence="5" type="ORF">MW046_00070</name>
</gene>
<organism evidence="5 6">
    <name type="scientific">Halocatena salina</name>
    <dbReference type="NCBI Taxonomy" id="2934340"/>
    <lineage>
        <taxon>Archaea</taxon>
        <taxon>Methanobacteriati</taxon>
        <taxon>Methanobacteriota</taxon>
        <taxon>Stenosarchaea group</taxon>
        <taxon>Halobacteria</taxon>
        <taxon>Halobacteriales</taxon>
        <taxon>Natronomonadaceae</taxon>
        <taxon>Halocatena</taxon>
    </lineage>
</organism>
<dbReference type="InterPro" id="IPR029045">
    <property type="entry name" value="ClpP/crotonase-like_dom_sf"/>
</dbReference>
<evidence type="ECO:0000313" key="5">
    <source>
        <dbReference type="EMBL" id="UPM42867.1"/>
    </source>
</evidence>
<dbReference type="Pfam" id="PF00378">
    <property type="entry name" value="ECH_1"/>
    <property type="match status" value="1"/>
</dbReference>
<keyword evidence="2" id="KW-0443">Lipid metabolism</keyword>
<reference evidence="5" key="1">
    <citation type="submission" date="2022-04" db="EMBL/GenBank/DDBJ databases">
        <title>Halocatena sp. nov., isolated from a salt lake.</title>
        <authorList>
            <person name="Cui H.-L."/>
        </authorList>
    </citation>
    <scope>NUCLEOTIDE SEQUENCE</scope>
    <source>
        <strain evidence="5">AD-1</strain>
    </source>
</reference>
<keyword evidence="6" id="KW-1185">Reference proteome</keyword>
<evidence type="ECO:0000313" key="6">
    <source>
        <dbReference type="Proteomes" id="UP000831768"/>
    </source>
</evidence>
<dbReference type="EMBL" id="CP096019">
    <property type="protein sequence ID" value="UPM42867.1"/>
    <property type="molecule type" value="Genomic_DNA"/>
</dbReference>
<dbReference type="SUPFAM" id="SSF52096">
    <property type="entry name" value="ClpP/crotonase"/>
    <property type="match status" value="1"/>
</dbReference>
<dbReference type="GO" id="GO:0006635">
    <property type="term" value="P:fatty acid beta-oxidation"/>
    <property type="evidence" value="ECO:0007669"/>
    <property type="project" value="TreeGrafter"/>
</dbReference>
<dbReference type="InterPro" id="IPR018376">
    <property type="entry name" value="Enoyl-CoA_hyd/isom_CS"/>
</dbReference>
<comment type="similarity">
    <text evidence="1 4">Belongs to the enoyl-CoA hydratase/isomerase family.</text>
</comment>
<dbReference type="FunFam" id="3.90.226.10:FF:000009">
    <property type="entry name" value="Carnitinyl-CoA dehydratase"/>
    <property type="match status" value="1"/>
</dbReference>
<protein>
    <submittedName>
        <fullName evidence="5">Enoyl-CoA hydratase-related protein</fullName>
    </submittedName>
</protein>
<dbReference type="GO" id="GO:0016829">
    <property type="term" value="F:lyase activity"/>
    <property type="evidence" value="ECO:0007669"/>
    <property type="project" value="UniProtKB-KW"/>
</dbReference>
<dbReference type="PANTHER" id="PTHR11941">
    <property type="entry name" value="ENOYL-COA HYDRATASE-RELATED"/>
    <property type="match status" value="1"/>
</dbReference>
<dbReference type="RefSeq" id="WP_247993538.1">
    <property type="nucleotide sequence ID" value="NZ_CP096019.1"/>
</dbReference>
<evidence type="ECO:0000256" key="1">
    <source>
        <dbReference type="ARBA" id="ARBA00005254"/>
    </source>
</evidence>
<dbReference type="CDD" id="cd06558">
    <property type="entry name" value="crotonase-like"/>
    <property type="match status" value="1"/>
</dbReference>
<dbReference type="InterPro" id="IPR001753">
    <property type="entry name" value="Enoyl-CoA_hydra/iso"/>
</dbReference>
<proteinExistence type="inferred from homology"/>
<evidence type="ECO:0000256" key="4">
    <source>
        <dbReference type="RuleBase" id="RU003707"/>
    </source>
</evidence>
<evidence type="ECO:0000256" key="3">
    <source>
        <dbReference type="ARBA" id="ARBA00023239"/>
    </source>
</evidence>
<dbReference type="PANTHER" id="PTHR11941:SF169">
    <property type="entry name" value="(7AS)-7A-METHYL-1,5-DIOXO-2,3,5,6,7,7A-HEXAHYDRO-1H-INDENE-CARBOXYL-COA HYDROLASE"/>
    <property type="match status" value="1"/>
</dbReference>
<dbReference type="Gene3D" id="3.90.226.10">
    <property type="entry name" value="2-enoyl-CoA Hydratase, Chain A, domain 1"/>
    <property type="match status" value="1"/>
</dbReference>
<sequence length="263" mass="28566">MSAGDFETIRIERPVEHLGTIVLDRPDAMNSINTRMLEELEGALERLEASEDVRAVMMRGSGNRAFSAGADVQSSGAMDHREGVEHSRLGQRVFGGFRRTDLPVVAAIDGYCLGGGLELSMCADIRVASEDAEFGLPEHELGLLPGWGGTQRLQRLIGESAAKQIVFTADRFSADRMHELGYLYAVFDAEAFDEAALEVASDIAAGPPIAQRYTKRAMRMGWEQIDSGLELEAQAFGHLLDTEDLAAGITAFVTDDEPAFEGK</sequence>
<evidence type="ECO:0000256" key="2">
    <source>
        <dbReference type="ARBA" id="ARBA00023098"/>
    </source>
</evidence>
<dbReference type="Proteomes" id="UP000831768">
    <property type="component" value="Chromosome"/>
</dbReference>
<accession>A0A8U0A4L9</accession>